<evidence type="ECO:0000256" key="1">
    <source>
        <dbReference type="ARBA" id="ARBA00004370"/>
    </source>
</evidence>
<gene>
    <name evidence="6" type="primary">SHY1</name>
    <name evidence="6" type="ORF">CU097_012539</name>
</gene>
<keyword evidence="4 5" id="KW-0472">Membrane</keyword>
<evidence type="ECO:0000256" key="5">
    <source>
        <dbReference type="RuleBase" id="RU363076"/>
    </source>
</evidence>
<keyword evidence="5" id="KW-0999">Mitochondrion inner membrane</keyword>
<dbReference type="InterPro" id="IPR002994">
    <property type="entry name" value="Surf1/Shy1"/>
</dbReference>
<comment type="similarity">
    <text evidence="5">Belongs to the SURF1 family.</text>
</comment>
<comment type="subcellular location">
    <subcellularLocation>
        <location evidence="1">Membrane</location>
    </subcellularLocation>
    <subcellularLocation>
        <location evidence="5">Mitochondrion inner membrane</location>
        <topology evidence="5">Multi-pass membrane protein</topology>
    </subcellularLocation>
</comment>
<comment type="caution">
    <text evidence="5">Lacks conserved residue(s) required for the propagation of feature annotation.</text>
</comment>
<evidence type="ECO:0000256" key="3">
    <source>
        <dbReference type="ARBA" id="ARBA00022989"/>
    </source>
</evidence>
<dbReference type="GO" id="GO:0033617">
    <property type="term" value="P:mitochondrial respiratory chain complex IV assembly"/>
    <property type="evidence" value="ECO:0007669"/>
    <property type="project" value="TreeGrafter"/>
</dbReference>
<comment type="function">
    <text evidence="5">Probably involved in the biogenesis of the COX complex.</text>
</comment>
<dbReference type="PANTHER" id="PTHR23427:SF2">
    <property type="entry name" value="SURFEIT LOCUS PROTEIN 1"/>
    <property type="match status" value="1"/>
</dbReference>
<evidence type="ECO:0000256" key="4">
    <source>
        <dbReference type="ARBA" id="ARBA00023136"/>
    </source>
</evidence>
<proteinExistence type="inferred from homology"/>
<dbReference type="OrthoDB" id="10040024at2759"/>
<keyword evidence="5" id="KW-0496">Mitochondrion</keyword>
<feature type="transmembrane region" description="Helical" evidence="5">
    <location>
        <begin position="48"/>
        <end position="68"/>
    </location>
</feature>
<comment type="caution">
    <text evidence="6">The sequence shown here is derived from an EMBL/GenBank/DDBJ whole genome shotgun (WGS) entry which is preliminary data.</text>
</comment>
<evidence type="ECO:0000313" key="6">
    <source>
        <dbReference type="EMBL" id="RCH97900.1"/>
    </source>
</evidence>
<evidence type="ECO:0000313" key="7">
    <source>
        <dbReference type="Proteomes" id="UP000252139"/>
    </source>
</evidence>
<keyword evidence="2 5" id="KW-0812">Transmembrane</keyword>
<dbReference type="AlphaFoldDB" id="A0A367K6V0"/>
<evidence type="ECO:0000256" key="2">
    <source>
        <dbReference type="ARBA" id="ARBA00022692"/>
    </source>
</evidence>
<protein>
    <recommendedName>
        <fullName evidence="5">SURF1-like protein</fullName>
    </recommendedName>
</protein>
<dbReference type="PROSITE" id="PS50895">
    <property type="entry name" value="SURF1"/>
    <property type="match status" value="1"/>
</dbReference>
<dbReference type="InterPro" id="IPR045214">
    <property type="entry name" value="Surf1/Surf4"/>
</dbReference>
<dbReference type="Proteomes" id="UP000252139">
    <property type="component" value="Unassembled WGS sequence"/>
</dbReference>
<keyword evidence="7" id="KW-1185">Reference proteome</keyword>
<dbReference type="PANTHER" id="PTHR23427">
    <property type="entry name" value="SURFEIT LOCUS PROTEIN"/>
    <property type="match status" value="1"/>
</dbReference>
<accession>A0A367K6V0</accession>
<dbReference type="Pfam" id="PF02104">
    <property type="entry name" value="SURF1"/>
    <property type="match status" value="1"/>
</dbReference>
<dbReference type="STRING" id="86630.A0A367K6V0"/>
<sequence>MWSNRFAQFTRGGSHIRQCVMKKWLTTEAASTEKKPIQQIYTTRKRKFNFGTALLCTIPFITFGLGTWQVQRLRWKVQLINTLEDRLHREPIPLPKRINPDVLEEYEYRKVYVKGHYRHDQEILLGPRTRGDGNAGYFIITPLERDNGTTILVKRGWVPSDKRDQRTRPESIETGEVEVIGLIRINEEKNSFTPDNDIEHNQWYWADVDTMARLTNAQPVMIERVSDISPYKEHVLIDKGVPVGRPPTVEVRNSHLNYLITWYSLSFATSIMLWRVLRRPPALPTKAKRWGFCASFIKYTFQLMDHCL</sequence>
<dbReference type="GO" id="GO:0005743">
    <property type="term" value="C:mitochondrial inner membrane"/>
    <property type="evidence" value="ECO:0007669"/>
    <property type="project" value="UniProtKB-SubCell"/>
</dbReference>
<organism evidence="6 7">
    <name type="scientific">Rhizopus azygosporus</name>
    <name type="common">Rhizopus microsporus var. azygosporus</name>
    <dbReference type="NCBI Taxonomy" id="86630"/>
    <lineage>
        <taxon>Eukaryota</taxon>
        <taxon>Fungi</taxon>
        <taxon>Fungi incertae sedis</taxon>
        <taxon>Mucoromycota</taxon>
        <taxon>Mucoromycotina</taxon>
        <taxon>Mucoromycetes</taxon>
        <taxon>Mucorales</taxon>
        <taxon>Mucorineae</taxon>
        <taxon>Rhizopodaceae</taxon>
        <taxon>Rhizopus</taxon>
    </lineage>
</organism>
<dbReference type="CDD" id="cd06662">
    <property type="entry name" value="SURF1"/>
    <property type="match status" value="1"/>
</dbReference>
<reference evidence="6 7" key="1">
    <citation type="journal article" date="2018" name="G3 (Bethesda)">
        <title>Phylogenetic and Phylogenomic Definition of Rhizopus Species.</title>
        <authorList>
            <person name="Gryganskyi A.P."/>
            <person name="Golan J."/>
            <person name="Dolatabadi S."/>
            <person name="Mondo S."/>
            <person name="Robb S."/>
            <person name="Idnurm A."/>
            <person name="Muszewska A."/>
            <person name="Steczkiewicz K."/>
            <person name="Masonjones S."/>
            <person name="Liao H.L."/>
            <person name="Gajdeczka M.T."/>
            <person name="Anike F."/>
            <person name="Vuek A."/>
            <person name="Anishchenko I.M."/>
            <person name="Voigt K."/>
            <person name="de Hoog G.S."/>
            <person name="Smith M.E."/>
            <person name="Heitman J."/>
            <person name="Vilgalys R."/>
            <person name="Stajich J.E."/>
        </authorList>
    </citation>
    <scope>NUCLEOTIDE SEQUENCE [LARGE SCALE GENOMIC DNA]</scope>
    <source>
        <strain evidence="6 7">CBS 357.93</strain>
    </source>
</reference>
<keyword evidence="3 5" id="KW-1133">Transmembrane helix</keyword>
<dbReference type="EMBL" id="PJQL01000239">
    <property type="protein sequence ID" value="RCH97900.1"/>
    <property type="molecule type" value="Genomic_DNA"/>
</dbReference>
<name>A0A367K6V0_RHIAZ</name>